<feature type="region of interest" description="Disordered" evidence="4">
    <location>
        <begin position="425"/>
        <end position="485"/>
    </location>
</feature>
<feature type="compositionally biased region" description="Acidic residues" evidence="4">
    <location>
        <begin position="429"/>
        <end position="445"/>
    </location>
</feature>
<protein>
    <recommendedName>
        <fullName evidence="5">SET domain-containing protein</fullName>
    </recommendedName>
</protein>
<evidence type="ECO:0000313" key="6">
    <source>
        <dbReference type="EMBL" id="GFH62096.1"/>
    </source>
</evidence>
<evidence type="ECO:0000313" key="7">
    <source>
        <dbReference type="Proteomes" id="UP001054902"/>
    </source>
</evidence>
<organism evidence="6 7">
    <name type="scientific">Chaetoceros tenuissimus</name>
    <dbReference type="NCBI Taxonomy" id="426638"/>
    <lineage>
        <taxon>Eukaryota</taxon>
        <taxon>Sar</taxon>
        <taxon>Stramenopiles</taxon>
        <taxon>Ochrophyta</taxon>
        <taxon>Bacillariophyta</taxon>
        <taxon>Coscinodiscophyceae</taxon>
        <taxon>Chaetocerotophycidae</taxon>
        <taxon>Chaetocerotales</taxon>
        <taxon>Chaetocerotaceae</taxon>
        <taxon>Chaetoceros</taxon>
    </lineage>
</organism>
<feature type="domain" description="SET" evidence="5">
    <location>
        <begin position="52"/>
        <end position="395"/>
    </location>
</feature>
<feature type="compositionally biased region" description="Basic and acidic residues" evidence="4">
    <location>
        <begin position="32"/>
        <end position="43"/>
    </location>
</feature>
<evidence type="ECO:0000256" key="3">
    <source>
        <dbReference type="ARBA" id="ARBA00022691"/>
    </source>
</evidence>
<proteinExistence type="predicted"/>
<name>A0AAD3DD33_9STRA</name>
<dbReference type="PANTHER" id="PTHR46402">
    <property type="entry name" value="SET AND MYND DOMAIN-CONTAINING PROTEIN 5"/>
    <property type="match status" value="1"/>
</dbReference>
<dbReference type="GO" id="GO:0045814">
    <property type="term" value="P:negative regulation of gene expression, epigenetic"/>
    <property type="evidence" value="ECO:0007669"/>
    <property type="project" value="TreeGrafter"/>
</dbReference>
<comment type="caution">
    <text evidence="6">The sequence shown here is derived from an EMBL/GenBank/DDBJ whole genome shotgun (WGS) entry which is preliminary data.</text>
</comment>
<dbReference type="PROSITE" id="PS50280">
    <property type="entry name" value="SET"/>
    <property type="match status" value="1"/>
</dbReference>
<sequence>MKQQPTLHSDPLSRKEKAIRLGYWTIAKRKRNNEDGNDQHKETTPTTSNTSQCIQVNSTPDKHGIGTFATTTIQAGQILVSQERPIVAHVDCRNYRICNVCFTPIGSLYDFIQHITGGHDEFLDLFDLEKLAFVKNEDIDICKCGLEYCSNKCREYHQVVHRYSCGQYENEDWKKLEEYIDKSDYSILLRLATQCVLKTMTYKYGNTDQDNASLYWWKEYHHPKWWDIQGTKEIQEKKEICKTLSNLLKHILLTNKVNQDYVWIYDLEQHVAEILGMLQCNVMEIRYPSPFAQFKSHLEHFIEDMKEYQRSEQECSIDNNDNMTDAQMKAIEKWIEKYSDEPEEIVGSGLFPILTLANHDCDPNASIEFLNESGLGSMVALRDIPKGEEVAITYIPNGDYDCGDVEGKRFQRFQPTRTWKFLNARNEHDEEDCPGEVDDDDDGDSSEVVPATKSDDINNDERDEDIFDEDDQVTFEAAEGSTVEERQKGILSYDFQCACNRCRKESSTTSKSSPP</sequence>
<dbReference type="InterPro" id="IPR001214">
    <property type="entry name" value="SET_dom"/>
</dbReference>
<keyword evidence="1" id="KW-0489">Methyltransferase</keyword>
<evidence type="ECO:0000259" key="5">
    <source>
        <dbReference type="PROSITE" id="PS50280"/>
    </source>
</evidence>
<dbReference type="SUPFAM" id="SSF82199">
    <property type="entry name" value="SET domain"/>
    <property type="match status" value="1"/>
</dbReference>
<dbReference type="EMBL" id="BLLK01000077">
    <property type="protein sequence ID" value="GFH62096.1"/>
    <property type="molecule type" value="Genomic_DNA"/>
</dbReference>
<dbReference type="PANTHER" id="PTHR46402:SF2">
    <property type="entry name" value="HISTONE-LYSINE N-TRIMETHYLTRANSFERASE SMYD5"/>
    <property type="match status" value="1"/>
</dbReference>
<evidence type="ECO:0000256" key="1">
    <source>
        <dbReference type="ARBA" id="ARBA00022603"/>
    </source>
</evidence>
<dbReference type="Proteomes" id="UP001054902">
    <property type="component" value="Unassembled WGS sequence"/>
</dbReference>
<dbReference type="GO" id="GO:0032259">
    <property type="term" value="P:methylation"/>
    <property type="evidence" value="ECO:0007669"/>
    <property type="project" value="UniProtKB-KW"/>
</dbReference>
<dbReference type="Pfam" id="PF00856">
    <property type="entry name" value="SET"/>
    <property type="match status" value="1"/>
</dbReference>
<dbReference type="GO" id="GO:0042799">
    <property type="term" value="F:histone H4K20 methyltransferase activity"/>
    <property type="evidence" value="ECO:0007669"/>
    <property type="project" value="TreeGrafter"/>
</dbReference>
<dbReference type="AlphaFoldDB" id="A0AAD3DD33"/>
<feature type="compositionally biased region" description="Acidic residues" evidence="4">
    <location>
        <begin position="461"/>
        <end position="473"/>
    </location>
</feature>
<accession>A0AAD3DD33</accession>
<evidence type="ECO:0000256" key="4">
    <source>
        <dbReference type="SAM" id="MobiDB-lite"/>
    </source>
</evidence>
<keyword evidence="3" id="KW-0949">S-adenosyl-L-methionine</keyword>
<dbReference type="InterPro" id="IPR046341">
    <property type="entry name" value="SET_dom_sf"/>
</dbReference>
<evidence type="ECO:0000256" key="2">
    <source>
        <dbReference type="ARBA" id="ARBA00022679"/>
    </source>
</evidence>
<feature type="region of interest" description="Disordered" evidence="4">
    <location>
        <begin position="30"/>
        <end position="52"/>
    </location>
</feature>
<reference evidence="6 7" key="1">
    <citation type="journal article" date="2021" name="Sci. Rep.">
        <title>The genome of the diatom Chaetoceros tenuissimus carries an ancient integrated fragment of an extant virus.</title>
        <authorList>
            <person name="Hongo Y."/>
            <person name="Kimura K."/>
            <person name="Takaki Y."/>
            <person name="Yoshida Y."/>
            <person name="Baba S."/>
            <person name="Kobayashi G."/>
            <person name="Nagasaki K."/>
            <person name="Hano T."/>
            <person name="Tomaru Y."/>
        </authorList>
    </citation>
    <scope>NUCLEOTIDE SEQUENCE [LARGE SCALE GENOMIC DNA]</scope>
    <source>
        <strain evidence="6 7">NIES-3715</strain>
    </source>
</reference>
<dbReference type="CDD" id="cd20071">
    <property type="entry name" value="SET_SMYD"/>
    <property type="match status" value="1"/>
</dbReference>
<dbReference type="Gene3D" id="2.170.270.10">
    <property type="entry name" value="SET domain"/>
    <property type="match status" value="1"/>
</dbReference>
<keyword evidence="2" id="KW-0808">Transferase</keyword>
<keyword evidence="7" id="KW-1185">Reference proteome</keyword>
<gene>
    <name evidence="6" type="ORF">CTEN210_18572</name>
</gene>